<name>A0ABZ2IVS5_9BACT</name>
<dbReference type="EMBL" id="CP146609">
    <property type="protein sequence ID" value="WWX22795.1"/>
    <property type="molecule type" value="Genomic_DNA"/>
</dbReference>
<sequence>MKIRPDQIEGVQSEQTQRRNKAKQSDAAFGDLLNQEVARGEKTVPPSVAPPLVVNPLLAAGHIAAVQPVSEDGAQVAGQVESILDKWDDYAATLADPEAGLKSAYGTLDEIAGDVAALKAEQPDLESTHPGLKSIVDELETLAATEQFKFNRGDYA</sequence>
<evidence type="ECO:0000313" key="2">
    <source>
        <dbReference type="EMBL" id="WWX22795.1"/>
    </source>
</evidence>
<evidence type="ECO:0000313" key="3">
    <source>
        <dbReference type="Proteomes" id="UP001385389"/>
    </source>
</evidence>
<organism evidence="2 3">
    <name type="scientific">Pseudodesulfovibrio methanolicus</name>
    <dbReference type="NCBI Taxonomy" id="3126690"/>
    <lineage>
        <taxon>Bacteria</taxon>
        <taxon>Pseudomonadati</taxon>
        <taxon>Thermodesulfobacteriota</taxon>
        <taxon>Desulfovibrionia</taxon>
        <taxon>Desulfovibrionales</taxon>
        <taxon>Desulfovibrionaceae</taxon>
    </lineage>
</organism>
<protein>
    <submittedName>
        <fullName evidence="2">Uncharacterized protein</fullName>
    </submittedName>
</protein>
<dbReference type="RefSeq" id="WP_338668512.1">
    <property type="nucleotide sequence ID" value="NZ_CP146609.1"/>
</dbReference>
<dbReference type="Proteomes" id="UP001385389">
    <property type="component" value="Chromosome"/>
</dbReference>
<proteinExistence type="predicted"/>
<evidence type="ECO:0000256" key="1">
    <source>
        <dbReference type="SAM" id="MobiDB-lite"/>
    </source>
</evidence>
<gene>
    <name evidence="2" type="ORF">V8V93_01045</name>
</gene>
<accession>A0ABZ2IVS5</accession>
<keyword evidence="3" id="KW-1185">Reference proteome</keyword>
<feature type="region of interest" description="Disordered" evidence="1">
    <location>
        <begin position="1"/>
        <end position="26"/>
    </location>
</feature>
<reference evidence="2 3" key="1">
    <citation type="submission" date="2024-03" db="EMBL/GenBank/DDBJ databases">
        <title>Phenotype and Genome Characterization of a Sulfate-Reducing Bacterium Pseudodesulfovibrio sp. strain 5S69, isolated from Petroleum Reservoir in Tatarstan (Russia).</title>
        <authorList>
            <person name="Bidzhieva S.K."/>
            <person name="Kadnikov V."/>
            <person name="Tourova T.P."/>
            <person name="Samigullina S.R."/>
            <person name="Sokolova D.S."/>
            <person name="Poltaraus A.B."/>
            <person name="Avtukh A.N."/>
            <person name="Tereshina V.M."/>
            <person name="Mardanov A.V."/>
            <person name="Nazina T.N."/>
        </authorList>
    </citation>
    <scope>NUCLEOTIDE SEQUENCE [LARGE SCALE GENOMIC DNA]</scope>
    <source>
        <strain evidence="2 3">5S69</strain>
    </source>
</reference>